<organism evidence="1 2">
    <name type="scientific">Rhabditophanes sp. KR3021</name>
    <dbReference type="NCBI Taxonomy" id="114890"/>
    <lineage>
        <taxon>Eukaryota</taxon>
        <taxon>Metazoa</taxon>
        <taxon>Ecdysozoa</taxon>
        <taxon>Nematoda</taxon>
        <taxon>Chromadorea</taxon>
        <taxon>Rhabditida</taxon>
        <taxon>Tylenchina</taxon>
        <taxon>Panagrolaimomorpha</taxon>
        <taxon>Strongyloidoidea</taxon>
        <taxon>Alloionematidae</taxon>
        <taxon>Rhabditophanes</taxon>
    </lineage>
</organism>
<dbReference type="WBParaSite" id="RSKR_0000086200.1">
    <property type="protein sequence ID" value="RSKR_0000086200.1"/>
    <property type="gene ID" value="RSKR_0000086200"/>
</dbReference>
<reference evidence="2" key="1">
    <citation type="submission" date="2016-11" db="UniProtKB">
        <authorList>
            <consortium name="WormBaseParasite"/>
        </authorList>
    </citation>
    <scope>IDENTIFICATION</scope>
    <source>
        <strain evidence="2">KR3021</strain>
    </source>
</reference>
<accession>A0AC35TIH3</accession>
<protein>
    <submittedName>
        <fullName evidence="2">Cyclin N-terminal domain-containing protein</fullName>
    </submittedName>
</protein>
<evidence type="ECO:0000313" key="2">
    <source>
        <dbReference type="WBParaSite" id="RSKR_0000086200.1"/>
    </source>
</evidence>
<evidence type="ECO:0000313" key="1">
    <source>
        <dbReference type="Proteomes" id="UP000095286"/>
    </source>
</evidence>
<proteinExistence type="predicted"/>
<name>A0AC35TIH3_9BILA</name>
<sequence>MQLRSKALLVPLKLATSFNSEGDKSTKDTNVLGNERKRPLRERHPGNGEEKVRVVPSKMAKFELPNQSKKGNECQNMSLNVASLQPHPRHSYMLRTRKRGNTDAYGEGTTKVKRVKVDDSPQQNETPLSRPVDDVPKGMDILKKALAGPSKPLDGLPQPLEGRKATQFTKRDVERVLFGEYVSKGGDNVYLADRFFFQLGRETNNEHLATLGPETLRLQDKAAEFMVYLVQRFNCSENALFLGLEMLRDITVHAKLSEGNHRLTALAIVMIACKAEEVHGPFVEDFLKCFVGLTLNELLNAEMMVLTLINFRISRPTVYDFTAYLWARAEMTDMMKELEKFICNVAATSDLCKTLKSSELGCGVVYVVAMVTQHKFKPEKDQALEFLCNGRLMKIVNILIDAINHVLTSNDAISFRLKDKFYQTHGVSPVKFINDNGSKLKRITI</sequence>
<dbReference type="Proteomes" id="UP000095286">
    <property type="component" value="Unplaced"/>
</dbReference>